<dbReference type="Gene3D" id="1.25.40.10">
    <property type="entry name" value="Tetratricopeptide repeat domain"/>
    <property type="match status" value="1"/>
</dbReference>
<dbReference type="PROSITE" id="PS00108">
    <property type="entry name" value="PROTEIN_KINASE_ST"/>
    <property type="match status" value="1"/>
</dbReference>
<dbReference type="InterPro" id="IPR011009">
    <property type="entry name" value="Kinase-like_dom_sf"/>
</dbReference>
<evidence type="ECO:0000256" key="3">
    <source>
        <dbReference type="ARBA" id="ARBA00022777"/>
    </source>
</evidence>
<evidence type="ECO:0000256" key="1">
    <source>
        <dbReference type="ARBA" id="ARBA00022679"/>
    </source>
</evidence>
<evidence type="ECO:0000259" key="5">
    <source>
        <dbReference type="PROSITE" id="PS50011"/>
    </source>
</evidence>
<dbReference type="GO" id="GO:0016301">
    <property type="term" value="F:kinase activity"/>
    <property type="evidence" value="ECO:0007669"/>
    <property type="project" value="UniProtKB-KW"/>
</dbReference>
<dbReference type="Pfam" id="PF00069">
    <property type="entry name" value="Pkinase"/>
    <property type="match status" value="1"/>
</dbReference>
<dbReference type="CDD" id="cd14014">
    <property type="entry name" value="STKc_PknB_like"/>
    <property type="match status" value="1"/>
</dbReference>
<dbReference type="EMBL" id="CP043494">
    <property type="protein sequence ID" value="WNG52346.1"/>
    <property type="molecule type" value="Genomic_DNA"/>
</dbReference>
<keyword evidence="1" id="KW-0808">Transferase</keyword>
<evidence type="ECO:0000256" key="4">
    <source>
        <dbReference type="ARBA" id="ARBA00022840"/>
    </source>
</evidence>
<evidence type="ECO:0000313" key="6">
    <source>
        <dbReference type="EMBL" id="WNG52346.1"/>
    </source>
</evidence>
<keyword evidence="4" id="KW-0067">ATP-binding</keyword>
<dbReference type="Gene3D" id="3.30.200.20">
    <property type="entry name" value="Phosphorylase Kinase, domain 1"/>
    <property type="match status" value="1"/>
</dbReference>
<name>A0ABY9XAB3_9BACT</name>
<dbReference type="PANTHER" id="PTHR43289:SF30">
    <property type="entry name" value="NON-SPECIFIC SERINE_THREONINE PROTEIN KINASE"/>
    <property type="match status" value="1"/>
</dbReference>
<reference evidence="6 7" key="1">
    <citation type="submission" date="2019-08" db="EMBL/GenBank/DDBJ databases">
        <title>Archangium and Cystobacter genomes.</title>
        <authorList>
            <person name="Chen I.-C.K."/>
            <person name="Wielgoss S."/>
        </authorList>
    </citation>
    <scope>NUCLEOTIDE SEQUENCE [LARGE SCALE GENOMIC DNA]</scope>
    <source>
        <strain evidence="6 7">Cbm 6</strain>
    </source>
</reference>
<gene>
    <name evidence="6" type="ORF">F0U60_11850</name>
</gene>
<dbReference type="SUPFAM" id="SSF48452">
    <property type="entry name" value="TPR-like"/>
    <property type="match status" value="1"/>
</dbReference>
<evidence type="ECO:0000256" key="2">
    <source>
        <dbReference type="ARBA" id="ARBA00022741"/>
    </source>
</evidence>
<keyword evidence="7" id="KW-1185">Reference proteome</keyword>
<dbReference type="SMART" id="SM00220">
    <property type="entry name" value="S_TKc"/>
    <property type="match status" value="1"/>
</dbReference>
<dbReference type="PANTHER" id="PTHR43289">
    <property type="entry name" value="MITOGEN-ACTIVATED PROTEIN KINASE KINASE KINASE 20-RELATED"/>
    <property type="match status" value="1"/>
</dbReference>
<keyword evidence="3 6" id="KW-0418">Kinase</keyword>
<keyword evidence="2" id="KW-0547">Nucleotide-binding</keyword>
<dbReference type="InterPro" id="IPR000719">
    <property type="entry name" value="Prot_kinase_dom"/>
</dbReference>
<dbReference type="InterPro" id="IPR008271">
    <property type="entry name" value="Ser/Thr_kinase_AS"/>
</dbReference>
<dbReference type="Proteomes" id="UP001611383">
    <property type="component" value="Chromosome"/>
</dbReference>
<dbReference type="SUPFAM" id="SSF56112">
    <property type="entry name" value="Protein kinase-like (PK-like)"/>
    <property type="match status" value="1"/>
</dbReference>
<protein>
    <submittedName>
        <fullName evidence="6">Protein kinase</fullName>
    </submittedName>
</protein>
<dbReference type="InterPro" id="IPR011990">
    <property type="entry name" value="TPR-like_helical_dom_sf"/>
</dbReference>
<proteinExistence type="predicted"/>
<dbReference type="Gene3D" id="1.10.510.10">
    <property type="entry name" value="Transferase(Phosphotransferase) domain 1"/>
    <property type="match status" value="1"/>
</dbReference>
<accession>A0ABY9XAB3</accession>
<sequence>MGRVYRARDVLVGDMVALKTLDLEKDPGMNALERFRREVRLARRISHPHVARMHDLGEHEGQHFLTMEYVEGVDLRSLIAREGPLAPARAARVALAVCEGLAAAHSAGVVHRDLKPANVLVEKGGRVVLTDFGIARALVDESARSTQGTAGTPMYMAPEQLSSGEVDARADLYAVGLMLYEMLTAAPPFSGNTSMAVALARLNQPPPDPRARTTTVPDALAELVLHCLARAPENRPASAAHFARSLHTWLEGLGEQPPTLVSLPALPTPLLPPPSEQSTLSLLLNETHEPGVAILPLRFQGPQERAFLADALTDALIDTLSRTVGMRVPCSAATTRFRNEREPRTVGRELGVGFLVDGTVQSVGPTVRVSVRLVETTHGTQLWSGRFEDSSADAFEQQDRLGPRIAEALRVELWVASERDTASPEALALFRQGFVQGYTSGTSPDVAIGWLERAIALAPDFLPAQALHAIQCMRAWFVGGSSTQRDWGDEARASVERLEQRAPQLAETHLARGMLAAQEGDWREAVISARASLEAAHTFPVAMLFLGSLQCEAGRADEGLVLLRRAFDLDSRLGLCLFEIARCSALRGRMEDYHQASKRLAAFTSHRVPSLMLRLRVAAWAGDLEGVRRCKLALEDESPGAALTGLRYAAAVLGEVDPIASLAPLDAMLERRLSPRFASLMRQLATEQLCLTGHPRKALDYFLGAAHSALIDLEWTDHCPALEPLRALPGFAEGRREVRTRVEVIWDG</sequence>
<organism evidence="6 7">
    <name type="scientific">Archangium minus</name>
    <dbReference type="NCBI Taxonomy" id="83450"/>
    <lineage>
        <taxon>Bacteria</taxon>
        <taxon>Pseudomonadati</taxon>
        <taxon>Myxococcota</taxon>
        <taxon>Myxococcia</taxon>
        <taxon>Myxococcales</taxon>
        <taxon>Cystobacterineae</taxon>
        <taxon>Archangiaceae</taxon>
        <taxon>Archangium</taxon>
    </lineage>
</organism>
<evidence type="ECO:0000313" key="7">
    <source>
        <dbReference type="Proteomes" id="UP001611383"/>
    </source>
</evidence>
<dbReference type="PROSITE" id="PS50011">
    <property type="entry name" value="PROTEIN_KINASE_DOM"/>
    <property type="match status" value="1"/>
</dbReference>
<feature type="domain" description="Protein kinase" evidence="5">
    <location>
        <begin position="1"/>
        <end position="250"/>
    </location>
</feature>